<dbReference type="PANTHER" id="PTHR42948:SF1">
    <property type="entry name" value="TRANSPORTER"/>
    <property type="match status" value="1"/>
</dbReference>
<keyword evidence="2" id="KW-0813">Transport</keyword>
<feature type="transmembrane region" description="Helical" evidence="7">
    <location>
        <begin position="245"/>
        <end position="265"/>
    </location>
</feature>
<keyword evidence="4 7" id="KW-1133">Transmembrane helix</keyword>
<dbReference type="InterPro" id="IPR037272">
    <property type="entry name" value="SNS_sf"/>
</dbReference>
<evidence type="ECO:0000256" key="3">
    <source>
        <dbReference type="ARBA" id="ARBA00022692"/>
    </source>
</evidence>
<feature type="transmembrane region" description="Helical" evidence="7">
    <location>
        <begin position="333"/>
        <end position="353"/>
    </location>
</feature>
<feature type="transmembrane region" description="Helical" evidence="7">
    <location>
        <begin position="214"/>
        <end position="233"/>
    </location>
</feature>
<dbReference type="GO" id="GO:0016020">
    <property type="term" value="C:membrane"/>
    <property type="evidence" value="ECO:0007669"/>
    <property type="project" value="UniProtKB-SubCell"/>
</dbReference>
<keyword evidence="6" id="KW-0915">Sodium</keyword>
<dbReference type="SUPFAM" id="SSF161070">
    <property type="entry name" value="SNF-like"/>
    <property type="match status" value="1"/>
</dbReference>
<evidence type="ECO:0000256" key="7">
    <source>
        <dbReference type="SAM" id="Phobius"/>
    </source>
</evidence>
<feature type="transmembrane region" description="Helical" evidence="7">
    <location>
        <begin position="185"/>
        <end position="207"/>
    </location>
</feature>
<feature type="transmembrane region" description="Helical" evidence="7">
    <location>
        <begin position="147"/>
        <end position="165"/>
    </location>
</feature>
<keyword evidence="3 7" id="KW-0812">Transmembrane</keyword>
<dbReference type="EMBL" id="JAODUP010000804">
    <property type="protein sequence ID" value="KAK2143887.1"/>
    <property type="molecule type" value="Genomic_DNA"/>
</dbReference>
<evidence type="ECO:0000256" key="4">
    <source>
        <dbReference type="ARBA" id="ARBA00022989"/>
    </source>
</evidence>
<reference evidence="8" key="1">
    <citation type="journal article" date="2023" name="Mol. Biol. Evol.">
        <title>Third-Generation Sequencing Reveals the Adaptive Role of the Epigenome in Three Deep-Sea Polychaetes.</title>
        <authorList>
            <person name="Perez M."/>
            <person name="Aroh O."/>
            <person name="Sun Y."/>
            <person name="Lan Y."/>
            <person name="Juniper S.K."/>
            <person name="Young C.R."/>
            <person name="Angers B."/>
            <person name="Qian P.Y."/>
        </authorList>
    </citation>
    <scope>NUCLEOTIDE SEQUENCE</scope>
    <source>
        <strain evidence="8">P08H-3</strain>
    </source>
</reference>
<dbReference type="AlphaFoldDB" id="A0AAD9MS92"/>
<feature type="transmembrane region" description="Helical" evidence="7">
    <location>
        <begin position="286"/>
        <end position="307"/>
    </location>
</feature>
<evidence type="ECO:0000256" key="6">
    <source>
        <dbReference type="PIRSR" id="PIRSR600175-1"/>
    </source>
</evidence>
<sequence>MLTKDDMTQISEKSPLSKQDSYWPILSQAIAISMTGLLMLKDIRLIERFNLIMVPILLGMVFVMFIWSLTRHGALNGIRFFFTPDFVTLASPNLWMDAASQNAFDCNAGWGMFIALSSAMKRDEPIVKYSLLIPIGNNIVRYIGHRFSLFCGMMMFSTAFSSLPSDLNTTSTGYIVEILKTSGPASSGLTFICSMIGILENVIQVLVNYGVSRIYSVFAVTVASFILGLGSSINLDFLTNQDFTWGYALVISGLILQVMVIQYGTSKFREHVVNGLGSHDWYVPRIWEWFVKFLGPVQVGIILLWWISDRIITAQKDQQHWYSFKPQGLLPTVLQWCGLAVVVITINVILFYVKPSWFTEHSTSNNSQLLDESADIGNIVSTEYESIRGDDKNTSNSKNSFLEMDSTTSENKVKVEDLDVDVLGGVPFTDCTDITIRTADHLVIISDGSHVQYGSNVFNSDPSIRRNQAHL</sequence>
<feature type="transmembrane region" description="Helical" evidence="7">
    <location>
        <begin position="21"/>
        <end position="40"/>
    </location>
</feature>
<dbReference type="Pfam" id="PF00209">
    <property type="entry name" value="SNF"/>
    <property type="match status" value="1"/>
</dbReference>
<dbReference type="GO" id="GO:0046872">
    <property type="term" value="F:metal ion binding"/>
    <property type="evidence" value="ECO:0007669"/>
    <property type="project" value="UniProtKB-KW"/>
</dbReference>
<name>A0AAD9MS92_9ANNE</name>
<feature type="binding site" evidence="6">
    <location>
        <position position="137"/>
    </location>
    <ligand>
        <name>Na(+)</name>
        <dbReference type="ChEBI" id="CHEBI:29101"/>
        <label>1</label>
    </ligand>
</feature>
<comment type="subcellular location">
    <subcellularLocation>
        <location evidence="1">Membrane</location>
        <topology evidence="1">Multi-pass membrane protein</topology>
    </subcellularLocation>
</comment>
<feature type="binding site" evidence="6">
    <location>
        <position position="194"/>
    </location>
    <ligand>
        <name>Na(+)</name>
        <dbReference type="ChEBI" id="CHEBI:29101"/>
        <label>1</label>
    </ligand>
</feature>
<keyword evidence="6" id="KW-0479">Metal-binding</keyword>
<accession>A0AAD9MS92</accession>
<gene>
    <name evidence="8" type="ORF">LSH36_804g00023</name>
</gene>
<evidence type="ECO:0000256" key="1">
    <source>
        <dbReference type="ARBA" id="ARBA00004141"/>
    </source>
</evidence>
<evidence type="ECO:0000313" key="8">
    <source>
        <dbReference type="EMBL" id="KAK2143887.1"/>
    </source>
</evidence>
<dbReference type="InterPro" id="IPR000175">
    <property type="entry name" value="Na/ntran_symport"/>
</dbReference>
<dbReference type="Proteomes" id="UP001208570">
    <property type="component" value="Unassembled WGS sequence"/>
</dbReference>
<evidence type="ECO:0000313" key="9">
    <source>
        <dbReference type="Proteomes" id="UP001208570"/>
    </source>
</evidence>
<organism evidence="8 9">
    <name type="scientific">Paralvinella palmiformis</name>
    <dbReference type="NCBI Taxonomy" id="53620"/>
    <lineage>
        <taxon>Eukaryota</taxon>
        <taxon>Metazoa</taxon>
        <taxon>Spiralia</taxon>
        <taxon>Lophotrochozoa</taxon>
        <taxon>Annelida</taxon>
        <taxon>Polychaeta</taxon>
        <taxon>Sedentaria</taxon>
        <taxon>Canalipalpata</taxon>
        <taxon>Terebellida</taxon>
        <taxon>Terebelliformia</taxon>
        <taxon>Alvinellidae</taxon>
        <taxon>Paralvinella</taxon>
    </lineage>
</organism>
<evidence type="ECO:0000256" key="5">
    <source>
        <dbReference type="ARBA" id="ARBA00023136"/>
    </source>
</evidence>
<keyword evidence="5 7" id="KW-0472">Membrane</keyword>
<protein>
    <submittedName>
        <fullName evidence="8">Uncharacterized protein</fullName>
    </submittedName>
</protein>
<evidence type="ECO:0000256" key="2">
    <source>
        <dbReference type="ARBA" id="ARBA00022448"/>
    </source>
</evidence>
<keyword evidence="9" id="KW-1185">Reference proteome</keyword>
<proteinExistence type="predicted"/>
<comment type="caution">
    <text evidence="8">The sequence shown here is derived from an EMBL/GenBank/DDBJ whole genome shotgun (WGS) entry which is preliminary data.</text>
</comment>
<dbReference type="PROSITE" id="PS50267">
    <property type="entry name" value="NA_NEUROTRAN_SYMP_3"/>
    <property type="match status" value="1"/>
</dbReference>
<dbReference type="PANTHER" id="PTHR42948">
    <property type="entry name" value="TRANSPORTER"/>
    <property type="match status" value="1"/>
</dbReference>
<feature type="transmembrane region" description="Helical" evidence="7">
    <location>
        <begin position="52"/>
        <end position="70"/>
    </location>
</feature>